<gene>
    <name evidence="2" type="ORF">F5544_34155</name>
</gene>
<reference evidence="2 3" key="1">
    <citation type="journal article" date="2019" name="ACS Chem. Biol.">
        <title>Identification and Mobilization of a Cryptic Antibiotic Biosynthesis Gene Locus from a Human-Pathogenic Nocardia Isolate.</title>
        <authorList>
            <person name="Herisse M."/>
            <person name="Ishida K."/>
            <person name="Porter J.L."/>
            <person name="Howden B."/>
            <person name="Hertweck C."/>
            <person name="Stinear T.P."/>
            <person name="Pidot S.J."/>
        </authorList>
    </citation>
    <scope>NUCLEOTIDE SEQUENCE [LARGE SCALE GENOMIC DNA]</scope>
    <source>
        <strain evidence="2 3">AUSMDU00012717</strain>
    </source>
</reference>
<protein>
    <submittedName>
        <fullName evidence="2">DUF1737 domain-containing protein</fullName>
    </submittedName>
</protein>
<dbReference type="Proteomes" id="UP000503540">
    <property type="component" value="Chromosome"/>
</dbReference>
<evidence type="ECO:0000313" key="2">
    <source>
        <dbReference type="EMBL" id="QIS14666.1"/>
    </source>
</evidence>
<feature type="domain" description="DUF1737" evidence="1">
    <location>
        <begin position="9"/>
        <end position="54"/>
    </location>
</feature>
<dbReference type="EMBL" id="CP046172">
    <property type="protein sequence ID" value="QIS14666.1"/>
    <property type="molecule type" value="Genomic_DNA"/>
</dbReference>
<keyword evidence="3" id="KW-1185">Reference proteome</keyword>
<dbReference type="RefSeq" id="WP_167477040.1">
    <property type="nucleotide sequence ID" value="NZ_CP046172.1"/>
</dbReference>
<dbReference type="InterPro" id="IPR013619">
    <property type="entry name" value="DUF1737"/>
</dbReference>
<organism evidence="2 3">
    <name type="scientific">Nocardia arthritidis</name>
    <dbReference type="NCBI Taxonomy" id="228602"/>
    <lineage>
        <taxon>Bacteria</taxon>
        <taxon>Bacillati</taxon>
        <taxon>Actinomycetota</taxon>
        <taxon>Actinomycetes</taxon>
        <taxon>Mycobacteriales</taxon>
        <taxon>Nocardiaceae</taxon>
        <taxon>Nocardia</taxon>
    </lineage>
</organism>
<name>A0A6G9YNR3_9NOCA</name>
<evidence type="ECO:0000313" key="3">
    <source>
        <dbReference type="Proteomes" id="UP000503540"/>
    </source>
</evidence>
<dbReference type="KEGG" id="nah:F5544_34155"/>
<evidence type="ECO:0000259" key="1">
    <source>
        <dbReference type="Pfam" id="PF08410"/>
    </source>
</evidence>
<dbReference type="AlphaFoldDB" id="A0A6G9YNR3"/>
<accession>A0A6G9YNR3</accession>
<dbReference type="Pfam" id="PF08410">
    <property type="entry name" value="DUF1737"/>
    <property type="match status" value="1"/>
</dbReference>
<proteinExistence type="predicted"/>
<sequence>MTDERPLPYRLITGVDDAAFCERISALLDQGYKLHGSPAVTYNGANVIAAQAVIWDPQ</sequence>